<reference evidence="2" key="1">
    <citation type="submission" date="2021-05" db="EMBL/GenBank/DDBJ databases">
        <authorList>
            <person name="Pietrasiak N."/>
            <person name="Ward R."/>
            <person name="Stajich J.E."/>
            <person name="Kurbessoian T."/>
        </authorList>
    </citation>
    <scope>NUCLEOTIDE SEQUENCE</scope>
    <source>
        <strain evidence="2">GSE-TBD4-15B</strain>
    </source>
</reference>
<evidence type="ECO:0000313" key="3">
    <source>
        <dbReference type="Proteomes" id="UP000707356"/>
    </source>
</evidence>
<evidence type="ECO:0000256" key="1">
    <source>
        <dbReference type="SAM" id="Phobius"/>
    </source>
</evidence>
<sequence>MNSAEVQSQILAFIVYSIPLIVALWKIFSWLESIQDSLEQQIREVDRRLLESEHRATLKSSQIEALNDKVALAVNGVKELVNHLRTRTKNDDEHLHQRLAQVERYLSKTTDFQSRD</sequence>
<name>A0A951P954_9CYAN</name>
<reference evidence="2" key="2">
    <citation type="journal article" date="2022" name="Microbiol. Resour. Announc.">
        <title>Metagenome Sequencing to Explore Phylogenomics of Terrestrial Cyanobacteria.</title>
        <authorList>
            <person name="Ward R.D."/>
            <person name="Stajich J.E."/>
            <person name="Johansen J.R."/>
            <person name="Huntemann M."/>
            <person name="Clum A."/>
            <person name="Foster B."/>
            <person name="Foster B."/>
            <person name="Roux S."/>
            <person name="Palaniappan K."/>
            <person name="Varghese N."/>
            <person name="Mukherjee S."/>
            <person name="Reddy T.B.K."/>
            <person name="Daum C."/>
            <person name="Copeland A."/>
            <person name="Chen I.A."/>
            <person name="Ivanova N.N."/>
            <person name="Kyrpides N.C."/>
            <person name="Shapiro N."/>
            <person name="Eloe-Fadrosh E.A."/>
            <person name="Pietrasiak N."/>
        </authorList>
    </citation>
    <scope>NUCLEOTIDE SEQUENCE</scope>
    <source>
        <strain evidence="2">GSE-TBD4-15B</strain>
    </source>
</reference>
<proteinExistence type="predicted"/>
<dbReference type="EMBL" id="JAHHHV010000035">
    <property type="protein sequence ID" value="MBW4465232.1"/>
    <property type="molecule type" value="Genomic_DNA"/>
</dbReference>
<feature type="transmembrane region" description="Helical" evidence="1">
    <location>
        <begin position="6"/>
        <end position="28"/>
    </location>
</feature>
<protein>
    <submittedName>
        <fullName evidence="2">Uncharacterized protein</fullName>
    </submittedName>
</protein>
<accession>A0A951P954</accession>
<keyword evidence="1" id="KW-0472">Membrane</keyword>
<keyword evidence="1" id="KW-1133">Transmembrane helix</keyword>
<organism evidence="2 3">
    <name type="scientific">Pegethrix bostrychoides GSE-TBD4-15B</name>
    <dbReference type="NCBI Taxonomy" id="2839662"/>
    <lineage>
        <taxon>Bacteria</taxon>
        <taxon>Bacillati</taxon>
        <taxon>Cyanobacteriota</taxon>
        <taxon>Cyanophyceae</taxon>
        <taxon>Oculatellales</taxon>
        <taxon>Oculatellaceae</taxon>
        <taxon>Pegethrix</taxon>
    </lineage>
</organism>
<comment type="caution">
    <text evidence="2">The sequence shown here is derived from an EMBL/GenBank/DDBJ whole genome shotgun (WGS) entry which is preliminary data.</text>
</comment>
<dbReference type="Proteomes" id="UP000707356">
    <property type="component" value="Unassembled WGS sequence"/>
</dbReference>
<dbReference type="AlphaFoldDB" id="A0A951P954"/>
<evidence type="ECO:0000313" key="2">
    <source>
        <dbReference type="EMBL" id="MBW4465232.1"/>
    </source>
</evidence>
<keyword evidence="1" id="KW-0812">Transmembrane</keyword>
<gene>
    <name evidence="2" type="ORF">KME07_07300</name>
</gene>